<keyword evidence="8 22" id="KW-0732">Signal</keyword>
<dbReference type="FunFam" id="3.80.10.10:FF:000041">
    <property type="entry name" value="LRR receptor-like serine/threonine-protein kinase ERECTA"/>
    <property type="match status" value="1"/>
</dbReference>
<evidence type="ECO:0000256" key="2">
    <source>
        <dbReference type="ARBA" id="ARBA00012513"/>
    </source>
</evidence>
<keyword evidence="17" id="KW-0325">Glycoprotein</keyword>
<organism evidence="24 25">
    <name type="scientific">Adiantum capillus-veneris</name>
    <name type="common">Maidenhair fern</name>
    <dbReference type="NCBI Taxonomy" id="13818"/>
    <lineage>
        <taxon>Eukaryota</taxon>
        <taxon>Viridiplantae</taxon>
        <taxon>Streptophyta</taxon>
        <taxon>Embryophyta</taxon>
        <taxon>Tracheophyta</taxon>
        <taxon>Polypodiopsida</taxon>
        <taxon>Polypodiidae</taxon>
        <taxon>Polypodiales</taxon>
        <taxon>Pteridineae</taxon>
        <taxon>Pteridaceae</taxon>
        <taxon>Vittarioideae</taxon>
        <taxon>Adiantum</taxon>
    </lineage>
</organism>
<keyword evidence="4" id="KW-0245">EGF-like domain</keyword>
<proteinExistence type="predicted"/>
<feature type="region of interest" description="Disordered" evidence="20">
    <location>
        <begin position="920"/>
        <end position="940"/>
    </location>
</feature>
<dbReference type="Pfam" id="PF12819">
    <property type="entry name" value="Malectin_like"/>
    <property type="match status" value="1"/>
</dbReference>
<keyword evidence="15" id="KW-1015">Disulfide bond</keyword>
<evidence type="ECO:0000256" key="15">
    <source>
        <dbReference type="ARBA" id="ARBA00023157"/>
    </source>
</evidence>
<evidence type="ECO:0000256" key="14">
    <source>
        <dbReference type="ARBA" id="ARBA00023136"/>
    </source>
</evidence>
<dbReference type="Gene3D" id="1.10.510.10">
    <property type="entry name" value="Transferase(Phosphotransferase) domain 1"/>
    <property type="match status" value="1"/>
</dbReference>
<dbReference type="SMART" id="SM00220">
    <property type="entry name" value="S_TKc"/>
    <property type="match status" value="1"/>
</dbReference>
<dbReference type="SMART" id="SM00369">
    <property type="entry name" value="LRR_TYP"/>
    <property type="match status" value="2"/>
</dbReference>
<comment type="catalytic activity">
    <reaction evidence="19">
        <text>L-seryl-[protein] + ATP = O-phospho-L-seryl-[protein] + ADP + H(+)</text>
        <dbReference type="Rhea" id="RHEA:17989"/>
        <dbReference type="Rhea" id="RHEA-COMP:9863"/>
        <dbReference type="Rhea" id="RHEA-COMP:11604"/>
        <dbReference type="ChEBI" id="CHEBI:15378"/>
        <dbReference type="ChEBI" id="CHEBI:29999"/>
        <dbReference type="ChEBI" id="CHEBI:30616"/>
        <dbReference type="ChEBI" id="CHEBI:83421"/>
        <dbReference type="ChEBI" id="CHEBI:456216"/>
        <dbReference type="EC" id="2.7.11.1"/>
    </reaction>
</comment>
<evidence type="ECO:0000256" key="13">
    <source>
        <dbReference type="ARBA" id="ARBA00022989"/>
    </source>
</evidence>
<keyword evidence="10" id="KW-0547">Nucleotide-binding</keyword>
<dbReference type="CDD" id="cd14066">
    <property type="entry name" value="STKc_IRAK"/>
    <property type="match status" value="1"/>
</dbReference>
<evidence type="ECO:0000256" key="6">
    <source>
        <dbReference type="ARBA" id="ARBA00022679"/>
    </source>
</evidence>
<evidence type="ECO:0000256" key="18">
    <source>
        <dbReference type="ARBA" id="ARBA00047899"/>
    </source>
</evidence>
<evidence type="ECO:0000313" key="24">
    <source>
        <dbReference type="EMBL" id="KAI5061805.1"/>
    </source>
</evidence>
<dbReference type="PANTHER" id="PTHR45631">
    <property type="entry name" value="OS07G0107800 PROTEIN-RELATED"/>
    <property type="match status" value="1"/>
</dbReference>
<evidence type="ECO:0000256" key="22">
    <source>
        <dbReference type="SAM" id="SignalP"/>
    </source>
</evidence>
<accession>A0A9D4U5N1</accession>
<dbReference type="Gene3D" id="2.60.120.430">
    <property type="entry name" value="Galactose-binding lectin"/>
    <property type="match status" value="1"/>
</dbReference>
<keyword evidence="11" id="KW-0418">Kinase</keyword>
<evidence type="ECO:0000256" key="10">
    <source>
        <dbReference type="ARBA" id="ARBA00022741"/>
    </source>
</evidence>
<protein>
    <recommendedName>
        <fullName evidence="2">non-specific serine/threonine protein kinase</fullName>
        <ecNumber evidence="2">2.7.11.1</ecNumber>
    </recommendedName>
</protein>
<evidence type="ECO:0000256" key="20">
    <source>
        <dbReference type="SAM" id="MobiDB-lite"/>
    </source>
</evidence>
<dbReference type="InterPro" id="IPR003591">
    <property type="entry name" value="Leu-rich_rpt_typical-subtyp"/>
</dbReference>
<dbReference type="InterPro" id="IPR000719">
    <property type="entry name" value="Prot_kinase_dom"/>
</dbReference>
<keyword evidence="14 21" id="KW-0472">Membrane</keyword>
<sequence>MESSSCRPLFTCIALQAILLWSLVRSQQPGFLSIDCGSDSASIYTDGNGIEWVSDSNLMNEGTSRPVTGGSDPLLANMRLFDGNQSKYCYSLTNSLVEAGAFFLVRVGIWGGVTPPYTPKDSDGIFRFKMIVDATEWRNVNVTYGSTDWWTFDMYTRAQRNSIDFCLARITSDGDAPFLSTLELRPLPSTLTATMAMNLTNGIADCLGHNDYGVPADSDVSFTRYNFDALDRIWISRKASATDEVNTTTLAIDVSQRDELPSRILQTTLMGGPYISRRYSNLELEPEPNSAHIAEFYFAEIDPAITTSGERTFNIYANEELKNTEGEIDVFASVGANTAYGYPVVFIPNTAGEITFNFTPTATSVYPPFLAAIEVFKIKIMTNLTSASTVSAIEDIKASLGLSSSTGDPCLPVGYGYPWLNCSGDSGITTLMLSKYGTGGEIPAAINALPTLTEIYLDGNNLQGEIPDLSSLLFLETLDLSNNKLTGVIPDSLASLKNLKVLYLQNNNLSGEIPAALLQRQQASLLTFEYSGNPLCESNSADCVPSPGSPSGPNGSPPSLPSKKSSTGAIVGGAIAGILVVAIAICIAVYCCCFKKKPPVQKDPKVDVPREGGVEINQIYEHSVPMPKLAVQEFSFEEIKIITNNFRTKLGQGGFGPVYKGCLQDGRFVAIKVASNTANQGTKEFVNEVDLLSRIHHKNLVGLLGFCNEQKLVLVYEFMSSGSLFDCLHGPYATASPLPWRTRLRIMVDAAQGFDYLHNGCNPRIIHRDIKSSNILLNDKMEAKISDFGISRDYIRSETGAPPTTLMGSMGYMDPEYMSSMKLTEKVDVYSFGVLLFEVVSGQTAIFKDNSHQPTNIVEWARASINRGVIDDIVDLSLHGQFDVQSVWKVAEVALACVEIPSSKRPKMSEVYNELREADRMELESEERQAIDQPSVEIHR</sequence>
<feature type="compositionally biased region" description="Basic and acidic residues" evidence="20">
    <location>
        <begin position="920"/>
        <end position="930"/>
    </location>
</feature>
<dbReference type="InterPro" id="IPR001245">
    <property type="entry name" value="Ser-Thr/Tyr_kinase_cat_dom"/>
</dbReference>
<gene>
    <name evidence="24" type="ORF">GOP47_0022344</name>
</gene>
<comment type="subcellular location">
    <subcellularLocation>
        <location evidence="1">Membrane</location>
        <topology evidence="1">Single-pass type I membrane protein</topology>
    </subcellularLocation>
</comment>
<keyword evidence="3" id="KW-0723">Serine/threonine-protein kinase</keyword>
<feature type="compositionally biased region" description="Pro residues" evidence="20">
    <location>
        <begin position="547"/>
        <end position="560"/>
    </location>
</feature>
<dbReference type="FunFam" id="1.10.510.10:FF:000146">
    <property type="entry name" value="LRR receptor-like serine/threonine-protein kinase IOS1"/>
    <property type="match status" value="1"/>
</dbReference>
<evidence type="ECO:0000256" key="12">
    <source>
        <dbReference type="ARBA" id="ARBA00022840"/>
    </source>
</evidence>
<dbReference type="FunFam" id="3.30.200.20:FF:000059">
    <property type="entry name" value="S-receptor-like serine/threonine-protein kinase"/>
    <property type="match status" value="1"/>
</dbReference>
<dbReference type="PROSITE" id="PS51450">
    <property type="entry name" value="LRR"/>
    <property type="match status" value="2"/>
</dbReference>
<keyword evidence="7 21" id="KW-0812">Transmembrane</keyword>
<evidence type="ECO:0000256" key="5">
    <source>
        <dbReference type="ARBA" id="ARBA00022614"/>
    </source>
</evidence>
<evidence type="ECO:0000259" key="23">
    <source>
        <dbReference type="PROSITE" id="PS50011"/>
    </source>
</evidence>
<evidence type="ECO:0000256" key="21">
    <source>
        <dbReference type="SAM" id="Phobius"/>
    </source>
</evidence>
<keyword evidence="6" id="KW-0808">Transferase</keyword>
<dbReference type="AlphaFoldDB" id="A0A9D4U5N1"/>
<evidence type="ECO:0000313" key="25">
    <source>
        <dbReference type="Proteomes" id="UP000886520"/>
    </source>
</evidence>
<keyword evidence="5" id="KW-0433">Leucine-rich repeat</keyword>
<reference evidence="24" key="1">
    <citation type="submission" date="2021-01" db="EMBL/GenBank/DDBJ databases">
        <title>Adiantum capillus-veneris genome.</title>
        <authorList>
            <person name="Fang Y."/>
            <person name="Liao Q."/>
        </authorList>
    </citation>
    <scope>NUCLEOTIDE SEQUENCE</scope>
    <source>
        <strain evidence="24">H3</strain>
        <tissue evidence="24">Leaf</tissue>
    </source>
</reference>
<evidence type="ECO:0000256" key="3">
    <source>
        <dbReference type="ARBA" id="ARBA00022527"/>
    </source>
</evidence>
<feature type="transmembrane region" description="Helical" evidence="21">
    <location>
        <begin position="569"/>
        <end position="593"/>
    </location>
</feature>
<dbReference type="InterPro" id="IPR001611">
    <property type="entry name" value="Leu-rich_rpt"/>
</dbReference>
<keyword evidence="13 21" id="KW-1133">Transmembrane helix</keyword>
<dbReference type="SUPFAM" id="SSF56112">
    <property type="entry name" value="Protein kinase-like (PK-like)"/>
    <property type="match status" value="1"/>
</dbReference>
<dbReference type="GO" id="GO:0004674">
    <property type="term" value="F:protein serine/threonine kinase activity"/>
    <property type="evidence" value="ECO:0007669"/>
    <property type="project" value="UniProtKB-KW"/>
</dbReference>
<feature type="region of interest" description="Disordered" evidence="20">
    <location>
        <begin position="541"/>
        <end position="563"/>
    </location>
</feature>
<evidence type="ECO:0000256" key="16">
    <source>
        <dbReference type="ARBA" id="ARBA00023170"/>
    </source>
</evidence>
<keyword evidence="25" id="KW-1185">Reference proteome</keyword>
<feature type="signal peptide" evidence="22">
    <location>
        <begin position="1"/>
        <end position="26"/>
    </location>
</feature>
<dbReference type="Pfam" id="PF07714">
    <property type="entry name" value="PK_Tyr_Ser-Thr"/>
    <property type="match status" value="1"/>
</dbReference>
<keyword evidence="9" id="KW-0677">Repeat</keyword>
<dbReference type="SUPFAM" id="SSF52058">
    <property type="entry name" value="L domain-like"/>
    <property type="match status" value="1"/>
</dbReference>
<keyword evidence="16" id="KW-0675">Receptor</keyword>
<evidence type="ECO:0000256" key="11">
    <source>
        <dbReference type="ARBA" id="ARBA00022777"/>
    </source>
</evidence>
<dbReference type="Gene3D" id="3.30.200.20">
    <property type="entry name" value="Phosphorylase Kinase, domain 1"/>
    <property type="match status" value="1"/>
</dbReference>
<name>A0A9D4U5N1_ADICA</name>
<feature type="domain" description="Protein kinase" evidence="23">
    <location>
        <begin position="644"/>
        <end position="923"/>
    </location>
</feature>
<evidence type="ECO:0000256" key="4">
    <source>
        <dbReference type="ARBA" id="ARBA00022536"/>
    </source>
</evidence>
<evidence type="ECO:0000256" key="9">
    <source>
        <dbReference type="ARBA" id="ARBA00022737"/>
    </source>
</evidence>
<keyword evidence="12" id="KW-0067">ATP-binding</keyword>
<dbReference type="InterPro" id="IPR011009">
    <property type="entry name" value="Kinase-like_dom_sf"/>
</dbReference>
<evidence type="ECO:0000256" key="1">
    <source>
        <dbReference type="ARBA" id="ARBA00004479"/>
    </source>
</evidence>
<dbReference type="GO" id="GO:0016020">
    <property type="term" value="C:membrane"/>
    <property type="evidence" value="ECO:0007669"/>
    <property type="project" value="UniProtKB-SubCell"/>
</dbReference>
<dbReference type="PROSITE" id="PS50011">
    <property type="entry name" value="PROTEIN_KINASE_DOM"/>
    <property type="match status" value="1"/>
</dbReference>
<comment type="caution">
    <text evidence="24">The sequence shown here is derived from an EMBL/GenBank/DDBJ whole genome shotgun (WGS) entry which is preliminary data.</text>
</comment>
<dbReference type="PROSITE" id="PS00108">
    <property type="entry name" value="PROTEIN_KINASE_ST"/>
    <property type="match status" value="1"/>
</dbReference>
<evidence type="ECO:0000256" key="19">
    <source>
        <dbReference type="ARBA" id="ARBA00048679"/>
    </source>
</evidence>
<dbReference type="InterPro" id="IPR008271">
    <property type="entry name" value="Ser/Thr_kinase_AS"/>
</dbReference>
<evidence type="ECO:0000256" key="17">
    <source>
        <dbReference type="ARBA" id="ARBA00023180"/>
    </source>
</evidence>
<dbReference type="Proteomes" id="UP000886520">
    <property type="component" value="Chromosome 22"/>
</dbReference>
<dbReference type="InterPro" id="IPR032675">
    <property type="entry name" value="LRR_dom_sf"/>
</dbReference>
<dbReference type="OrthoDB" id="1111193at2759"/>
<evidence type="ECO:0000256" key="7">
    <source>
        <dbReference type="ARBA" id="ARBA00022692"/>
    </source>
</evidence>
<dbReference type="GO" id="GO:0005524">
    <property type="term" value="F:ATP binding"/>
    <property type="evidence" value="ECO:0007669"/>
    <property type="project" value="UniProtKB-KW"/>
</dbReference>
<dbReference type="Pfam" id="PF13855">
    <property type="entry name" value="LRR_8"/>
    <property type="match status" value="1"/>
</dbReference>
<dbReference type="InterPro" id="IPR024788">
    <property type="entry name" value="Malectin-like_Carb-bd_dom"/>
</dbReference>
<dbReference type="EMBL" id="JABFUD020000022">
    <property type="protein sequence ID" value="KAI5061805.1"/>
    <property type="molecule type" value="Genomic_DNA"/>
</dbReference>
<dbReference type="Gene3D" id="3.80.10.10">
    <property type="entry name" value="Ribonuclease Inhibitor"/>
    <property type="match status" value="1"/>
</dbReference>
<feature type="chain" id="PRO_5038429456" description="non-specific serine/threonine protein kinase" evidence="22">
    <location>
        <begin position="27"/>
        <end position="940"/>
    </location>
</feature>
<comment type="catalytic activity">
    <reaction evidence="18">
        <text>L-threonyl-[protein] + ATP = O-phospho-L-threonyl-[protein] + ADP + H(+)</text>
        <dbReference type="Rhea" id="RHEA:46608"/>
        <dbReference type="Rhea" id="RHEA-COMP:11060"/>
        <dbReference type="Rhea" id="RHEA-COMP:11605"/>
        <dbReference type="ChEBI" id="CHEBI:15378"/>
        <dbReference type="ChEBI" id="CHEBI:30013"/>
        <dbReference type="ChEBI" id="CHEBI:30616"/>
        <dbReference type="ChEBI" id="CHEBI:61977"/>
        <dbReference type="ChEBI" id="CHEBI:456216"/>
        <dbReference type="EC" id="2.7.11.1"/>
    </reaction>
</comment>
<evidence type="ECO:0000256" key="8">
    <source>
        <dbReference type="ARBA" id="ARBA00022729"/>
    </source>
</evidence>
<dbReference type="PRINTS" id="PR00019">
    <property type="entry name" value="LEURICHRPT"/>
</dbReference>
<dbReference type="EC" id="2.7.11.1" evidence="2"/>